<dbReference type="EMBL" id="JAHXZN010000001">
    <property type="protein sequence ID" value="MBW6529144.1"/>
    <property type="molecule type" value="Genomic_DNA"/>
</dbReference>
<dbReference type="RefSeq" id="WP_219746743.1">
    <property type="nucleotide sequence ID" value="NZ_JAHXZN010000001.1"/>
</dbReference>
<dbReference type="Proteomes" id="UP000759103">
    <property type="component" value="Unassembled WGS sequence"/>
</dbReference>
<accession>A0ABS7BI68</accession>
<feature type="chain" id="PRO_5045718606" description="Secreted protein" evidence="1">
    <location>
        <begin position="21"/>
        <end position="121"/>
    </location>
</feature>
<keyword evidence="3" id="KW-1185">Reference proteome</keyword>
<evidence type="ECO:0008006" key="4">
    <source>
        <dbReference type="Google" id="ProtNLM"/>
    </source>
</evidence>
<reference evidence="2 3" key="1">
    <citation type="submission" date="2021-07" db="EMBL/GenBank/DDBJ databases">
        <title>Sphingomonas sp.</title>
        <authorList>
            <person name="Feng G."/>
            <person name="Li J."/>
            <person name="Pan M."/>
        </authorList>
    </citation>
    <scope>NUCLEOTIDE SEQUENCE [LARGE SCALE GENOMIC DNA]</scope>
    <source>
        <strain evidence="2 3">RRHST34</strain>
    </source>
</reference>
<feature type="signal peptide" evidence="1">
    <location>
        <begin position="1"/>
        <end position="20"/>
    </location>
</feature>
<name>A0ABS7BI68_9SPHN</name>
<evidence type="ECO:0000313" key="3">
    <source>
        <dbReference type="Proteomes" id="UP000759103"/>
    </source>
</evidence>
<proteinExistence type="predicted"/>
<protein>
    <recommendedName>
        <fullName evidence="4">Secreted protein</fullName>
    </recommendedName>
</protein>
<gene>
    <name evidence="2" type="ORF">KZ820_00180</name>
</gene>
<keyword evidence="1" id="KW-0732">Signal</keyword>
<evidence type="ECO:0000313" key="2">
    <source>
        <dbReference type="EMBL" id="MBW6529144.1"/>
    </source>
</evidence>
<evidence type="ECO:0000256" key="1">
    <source>
        <dbReference type="SAM" id="SignalP"/>
    </source>
</evidence>
<comment type="caution">
    <text evidence="2">The sequence shown here is derived from an EMBL/GenBank/DDBJ whole genome shotgun (WGS) entry which is preliminary data.</text>
</comment>
<organism evidence="2 3">
    <name type="scientific">Sphingomonas citri</name>
    <dbReference type="NCBI Taxonomy" id="2862499"/>
    <lineage>
        <taxon>Bacteria</taxon>
        <taxon>Pseudomonadati</taxon>
        <taxon>Pseudomonadota</taxon>
        <taxon>Alphaproteobacteria</taxon>
        <taxon>Sphingomonadales</taxon>
        <taxon>Sphingomonadaceae</taxon>
        <taxon>Sphingomonas</taxon>
    </lineage>
</organism>
<sequence>MRTIRYPALLAVLLPAPALADTLPLTRGYYVETGTPCRGAPNVALRDYQGDGIGSSKAGQCHARVLARIGQRYTLRQSCVQYGGPRQYRAAERLKIRVDSRTSYTDLRAGAHYRWCRTTNL</sequence>